<dbReference type="Proteomes" id="UP001173578">
    <property type="component" value="Unassembled WGS sequence"/>
</dbReference>
<sequence length="80" mass="9103">MDTNSNENGSEKFKIIGDWNEQSKELKEKFSQLTDSDLKFEPGKENELIERVGNRLNKKADEVMNIIKKATNVKSNGLTS</sequence>
<gene>
    <name evidence="1" type="ORF">HX095_04715</name>
</gene>
<evidence type="ECO:0000313" key="2">
    <source>
        <dbReference type="Proteomes" id="UP001173578"/>
    </source>
</evidence>
<dbReference type="AlphaFoldDB" id="A0AAW7DF60"/>
<accession>A0AAW7DF60</accession>
<dbReference type="EMBL" id="JACALR010000002">
    <property type="protein sequence ID" value="MDM1550510.1"/>
    <property type="molecule type" value="Genomic_DNA"/>
</dbReference>
<comment type="caution">
    <text evidence="1">The sequence shown here is derived from an EMBL/GenBank/DDBJ whole genome shotgun (WGS) entry which is preliminary data.</text>
</comment>
<evidence type="ECO:0000313" key="1">
    <source>
        <dbReference type="EMBL" id="MDM1550510.1"/>
    </source>
</evidence>
<proteinExistence type="predicted"/>
<dbReference type="SUPFAM" id="SSF69047">
    <property type="entry name" value="Hypothetical protein YjbJ"/>
    <property type="match status" value="1"/>
</dbReference>
<evidence type="ECO:0008006" key="3">
    <source>
        <dbReference type="Google" id="ProtNLM"/>
    </source>
</evidence>
<dbReference type="InterPro" id="IPR036629">
    <property type="entry name" value="YjbJ_sf"/>
</dbReference>
<protein>
    <recommendedName>
        <fullName evidence="3">General stress protein CsbD</fullName>
    </recommendedName>
</protein>
<dbReference type="RefSeq" id="WP_286485231.1">
    <property type="nucleotide sequence ID" value="NZ_JACALR010000002.1"/>
</dbReference>
<reference evidence="1" key="1">
    <citation type="submission" date="2020-06" db="EMBL/GenBank/DDBJ databases">
        <authorList>
            <person name="Dong N."/>
        </authorList>
    </citation>
    <scope>NUCLEOTIDE SEQUENCE</scope>
    <source>
        <strain evidence="1">210</strain>
    </source>
</reference>
<organism evidence="1 2">
    <name type="scientific">Empedobacter falsenii</name>
    <dbReference type="NCBI Taxonomy" id="343874"/>
    <lineage>
        <taxon>Bacteria</taxon>
        <taxon>Pseudomonadati</taxon>
        <taxon>Bacteroidota</taxon>
        <taxon>Flavobacteriia</taxon>
        <taxon>Flavobacteriales</taxon>
        <taxon>Weeksellaceae</taxon>
        <taxon>Empedobacter</taxon>
    </lineage>
</organism>
<dbReference type="Gene3D" id="1.10.1470.10">
    <property type="entry name" value="YjbJ"/>
    <property type="match status" value="1"/>
</dbReference>
<name>A0AAW7DF60_9FLAO</name>
<reference evidence="1" key="2">
    <citation type="journal article" date="2022" name="Sci. Total Environ.">
        <title>Prevalence, transmission, and molecular epidemiology of tet(X)-positive bacteria among humans, animals, and environmental niches in China: An epidemiological, and genomic-based study.</title>
        <authorList>
            <person name="Dong N."/>
            <person name="Zeng Y."/>
            <person name="Cai C."/>
            <person name="Sun C."/>
            <person name="Lu J."/>
            <person name="Liu C."/>
            <person name="Zhou H."/>
            <person name="Sun Q."/>
            <person name="Shu L."/>
            <person name="Wang H."/>
            <person name="Wang Y."/>
            <person name="Wang S."/>
            <person name="Wu C."/>
            <person name="Chan E.W."/>
            <person name="Chen G."/>
            <person name="Shen Z."/>
            <person name="Chen S."/>
            <person name="Zhang R."/>
        </authorList>
    </citation>
    <scope>NUCLEOTIDE SEQUENCE</scope>
    <source>
        <strain evidence="1">210</strain>
    </source>
</reference>